<evidence type="ECO:0000256" key="9">
    <source>
        <dbReference type="ARBA" id="ARBA00038276"/>
    </source>
</evidence>
<evidence type="ECO:0000256" key="2">
    <source>
        <dbReference type="ARBA" id="ARBA00022649"/>
    </source>
</evidence>
<keyword evidence="8" id="KW-0460">Magnesium</keyword>
<dbReference type="PANTHER" id="PTHR33571">
    <property type="entry name" value="SSL8005 PROTEIN"/>
    <property type="match status" value="1"/>
</dbReference>
<dbReference type="Gene3D" id="3.30.460.10">
    <property type="entry name" value="Beta Polymerase, domain 2"/>
    <property type="match status" value="1"/>
</dbReference>
<evidence type="ECO:0000256" key="4">
    <source>
        <dbReference type="ARBA" id="ARBA00022695"/>
    </source>
</evidence>
<dbReference type="Proteomes" id="UP001289581">
    <property type="component" value="Unassembled WGS sequence"/>
</dbReference>
<dbReference type="Pfam" id="PF01909">
    <property type="entry name" value="NTP_transf_2"/>
    <property type="match status" value="1"/>
</dbReference>
<dbReference type="GO" id="GO:0005524">
    <property type="term" value="F:ATP binding"/>
    <property type="evidence" value="ECO:0007669"/>
    <property type="project" value="UniProtKB-KW"/>
</dbReference>
<evidence type="ECO:0000256" key="7">
    <source>
        <dbReference type="ARBA" id="ARBA00022840"/>
    </source>
</evidence>
<dbReference type="PANTHER" id="PTHR33571:SF12">
    <property type="entry name" value="BSL3053 PROTEIN"/>
    <property type="match status" value="1"/>
</dbReference>
<evidence type="ECO:0000256" key="3">
    <source>
        <dbReference type="ARBA" id="ARBA00022679"/>
    </source>
</evidence>
<dbReference type="SUPFAM" id="SSF81301">
    <property type="entry name" value="Nucleotidyltransferase"/>
    <property type="match status" value="1"/>
</dbReference>
<keyword evidence="2" id="KW-1277">Toxin-antitoxin system</keyword>
<keyword evidence="12" id="KW-1185">Reference proteome</keyword>
<keyword evidence="3" id="KW-0808">Transferase</keyword>
<protein>
    <submittedName>
        <fullName evidence="11">Nucleotidyltransferase family protein</fullName>
    </submittedName>
</protein>
<keyword evidence="6" id="KW-0547">Nucleotide-binding</keyword>
<evidence type="ECO:0000256" key="5">
    <source>
        <dbReference type="ARBA" id="ARBA00022723"/>
    </source>
</evidence>
<keyword evidence="4" id="KW-0548">Nucleotidyltransferase</keyword>
<organism evidence="11 12">
    <name type="scientific">Actinomyces oris</name>
    <dbReference type="NCBI Taxonomy" id="544580"/>
    <lineage>
        <taxon>Bacteria</taxon>
        <taxon>Bacillati</taxon>
        <taxon>Actinomycetota</taxon>
        <taxon>Actinomycetes</taxon>
        <taxon>Actinomycetales</taxon>
        <taxon>Actinomycetaceae</taxon>
        <taxon>Actinomyces</taxon>
    </lineage>
</organism>
<dbReference type="GO" id="GO:0046872">
    <property type="term" value="F:metal ion binding"/>
    <property type="evidence" value="ECO:0007669"/>
    <property type="project" value="UniProtKB-KW"/>
</dbReference>
<proteinExistence type="inferred from homology"/>
<dbReference type="EMBL" id="JAXBCZ010000001">
    <property type="protein sequence ID" value="MEA1305320.1"/>
    <property type="molecule type" value="Genomic_DNA"/>
</dbReference>
<feature type="domain" description="Polymerase nucleotidyl transferase" evidence="10">
    <location>
        <begin position="11"/>
        <end position="89"/>
    </location>
</feature>
<evidence type="ECO:0000259" key="10">
    <source>
        <dbReference type="Pfam" id="PF01909"/>
    </source>
</evidence>
<dbReference type="AlphaFoldDB" id="A0AAW9KJQ7"/>
<keyword evidence="5" id="KW-0479">Metal-binding</keyword>
<dbReference type="InterPro" id="IPR043519">
    <property type="entry name" value="NT_sf"/>
</dbReference>
<evidence type="ECO:0000313" key="11">
    <source>
        <dbReference type="EMBL" id="MEA1305320.1"/>
    </source>
</evidence>
<dbReference type="GO" id="GO:0016779">
    <property type="term" value="F:nucleotidyltransferase activity"/>
    <property type="evidence" value="ECO:0007669"/>
    <property type="project" value="UniProtKB-KW"/>
</dbReference>
<comment type="similarity">
    <text evidence="9">Belongs to the MntA antitoxin family.</text>
</comment>
<evidence type="ECO:0000256" key="6">
    <source>
        <dbReference type="ARBA" id="ARBA00022741"/>
    </source>
</evidence>
<keyword evidence="7" id="KW-0067">ATP-binding</keyword>
<dbReference type="CDD" id="cd05403">
    <property type="entry name" value="NT_KNTase_like"/>
    <property type="match status" value="1"/>
</dbReference>
<sequence>METLDVDRVRLDALCRRFGIARLDVFGSVARGEDGPGSDVDLLYELAQGRALGWEIEDLSQDLADLFGRPVDLVSRKALHPLIRDQVLADAEPFYVAA</sequence>
<dbReference type="InterPro" id="IPR052038">
    <property type="entry name" value="Type-VII_TA_antitoxin"/>
</dbReference>
<dbReference type="RefSeq" id="WP_303771874.1">
    <property type="nucleotide sequence ID" value="NZ_JAXBCZ010000001.1"/>
</dbReference>
<evidence type="ECO:0000256" key="1">
    <source>
        <dbReference type="ARBA" id="ARBA00001946"/>
    </source>
</evidence>
<gene>
    <name evidence="11" type="ORF">QU665_09630</name>
</gene>
<dbReference type="InterPro" id="IPR002934">
    <property type="entry name" value="Polymerase_NTP_transf_dom"/>
</dbReference>
<comment type="caution">
    <text evidence="11">The sequence shown here is derived from an EMBL/GenBank/DDBJ whole genome shotgun (WGS) entry which is preliminary data.</text>
</comment>
<evidence type="ECO:0000256" key="8">
    <source>
        <dbReference type="ARBA" id="ARBA00022842"/>
    </source>
</evidence>
<reference evidence="11 12" key="1">
    <citation type="submission" date="2023-06" db="EMBL/GenBank/DDBJ databases">
        <title>Actinomyces orist ORNL 0101 HMT-893 genome.</title>
        <authorList>
            <person name="Johnston C.D."/>
            <person name="Chen T."/>
            <person name="Dewhirst F.E."/>
        </authorList>
    </citation>
    <scope>NUCLEOTIDE SEQUENCE [LARGE SCALE GENOMIC DNA]</scope>
    <source>
        <strain evidence="11 12">ORNL 0101</strain>
    </source>
</reference>
<comment type="cofactor">
    <cofactor evidence="1">
        <name>Mg(2+)</name>
        <dbReference type="ChEBI" id="CHEBI:18420"/>
    </cofactor>
</comment>
<name>A0AAW9KJQ7_9ACTO</name>
<accession>A0AAW9KJQ7</accession>
<evidence type="ECO:0000313" key="12">
    <source>
        <dbReference type="Proteomes" id="UP001289581"/>
    </source>
</evidence>